<dbReference type="InterPro" id="IPR002937">
    <property type="entry name" value="Amino_oxidase"/>
</dbReference>
<dbReference type="InterPro" id="IPR036188">
    <property type="entry name" value="FAD/NAD-bd_sf"/>
</dbReference>
<evidence type="ECO:0000313" key="3">
    <source>
        <dbReference type="Proteomes" id="UP001500618"/>
    </source>
</evidence>
<gene>
    <name evidence="2" type="ORF">GCM10009765_00160</name>
</gene>
<dbReference type="EMBL" id="BAAANY010000001">
    <property type="protein sequence ID" value="GAA1655007.1"/>
    <property type="molecule type" value="Genomic_DNA"/>
</dbReference>
<name>A0ABN2FPB9_9ACTN</name>
<dbReference type="InterPro" id="IPR050464">
    <property type="entry name" value="Zeta_carotene_desat/Oxidored"/>
</dbReference>
<dbReference type="Gene3D" id="1.10.3110.10">
    <property type="entry name" value="protoporphyrinogen ix oxidase, domain 3"/>
    <property type="match status" value="1"/>
</dbReference>
<organism evidence="2 3">
    <name type="scientific">Fodinicola feengrottensis</name>
    <dbReference type="NCBI Taxonomy" id="435914"/>
    <lineage>
        <taxon>Bacteria</taxon>
        <taxon>Bacillati</taxon>
        <taxon>Actinomycetota</taxon>
        <taxon>Actinomycetes</taxon>
        <taxon>Mycobacteriales</taxon>
        <taxon>Fodinicola</taxon>
    </lineage>
</organism>
<evidence type="ECO:0000259" key="1">
    <source>
        <dbReference type="Pfam" id="PF01593"/>
    </source>
</evidence>
<dbReference type="Gene3D" id="3.90.660.20">
    <property type="entry name" value="Protoporphyrinogen oxidase, mitochondrial, domain 2"/>
    <property type="match status" value="1"/>
</dbReference>
<reference evidence="2 3" key="1">
    <citation type="journal article" date="2019" name="Int. J. Syst. Evol. Microbiol.">
        <title>The Global Catalogue of Microorganisms (GCM) 10K type strain sequencing project: providing services to taxonomists for standard genome sequencing and annotation.</title>
        <authorList>
            <consortium name="The Broad Institute Genomics Platform"/>
            <consortium name="The Broad Institute Genome Sequencing Center for Infectious Disease"/>
            <person name="Wu L."/>
            <person name="Ma J."/>
        </authorList>
    </citation>
    <scope>NUCLEOTIDE SEQUENCE [LARGE SCALE GENOMIC DNA]</scope>
    <source>
        <strain evidence="2 3">JCM 14718</strain>
    </source>
</reference>
<dbReference type="Proteomes" id="UP001500618">
    <property type="component" value="Unassembled WGS sequence"/>
</dbReference>
<dbReference type="PANTHER" id="PTHR42923">
    <property type="entry name" value="PROTOPORPHYRINOGEN OXIDASE"/>
    <property type="match status" value="1"/>
</dbReference>
<dbReference type="Pfam" id="PF01593">
    <property type="entry name" value="Amino_oxidase"/>
    <property type="match status" value="1"/>
</dbReference>
<proteinExistence type="predicted"/>
<keyword evidence="3" id="KW-1185">Reference proteome</keyword>
<evidence type="ECO:0000313" key="2">
    <source>
        <dbReference type="EMBL" id="GAA1655007.1"/>
    </source>
</evidence>
<protein>
    <submittedName>
        <fullName evidence="2">FAD-dependent oxidoreductase</fullName>
    </submittedName>
</protein>
<comment type="caution">
    <text evidence="2">The sequence shown here is derived from an EMBL/GenBank/DDBJ whole genome shotgun (WGS) entry which is preliminary data.</text>
</comment>
<dbReference type="Gene3D" id="3.50.50.60">
    <property type="entry name" value="FAD/NAD(P)-binding domain"/>
    <property type="match status" value="1"/>
</dbReference>
<accession>A0ABN2FPB9</accession>
<dbReference type="SUPFAM" id="SSF51905">
    <property type="entry name" value="FAD/NAD(P)-binding domain"/>
    <property type="match status" value="1"/>
</dbReference>
<dbReference type="RefSeq" id="WP_344305988.1">
    <property type="nucleotide sequence ID" value="NZ_BAAANY010000001.1"/>
</dbReference>
<sequence>MTTTSPGRRRIAVVGSGVAGLTAAWVLQRDADVTLYEADNRLGGHAHTHDVTHASGGTLAVDTGFIVHNQRTYPTLLRLFEELGVGTQESDMSMSIRCDGCGLEYAGGCGASGIFAQPRSLVRGRFLRMLTEIKKFHRQAQALLGDDSDPDQTLGDFLGCGSYSDYFVTHFMTPMVSAVWSCAPETAQSYPARYLFSFLQHHGMLSVKGSPTWRTVVGGSRTYVDKVAKELSAVMTNTPVRALHRHPAGINIHDDAGAVTRFDAAVVATHPDQALRLLAEPTRAERVVLGAFSYSRNPTVLHTDTAVLPRSRAAQASWNYRMRSCTTPSDRVLVSYDMNRLQRLPGPERYVVTLNDHAEIDPAKVLDEMVYEHPIFTPESVAAQARLPELDSSVLAYAGAYHGWGFHEDGCRSGLRAAEQIGGVW</sequence>
<feature type="domain" description="Amine oxidase" evidence="1">
    <location>
        <begin position="18"/>
        <end position="421"/>
    </location>
</feature>
<dbReference type="PANTHER" id="PTHR42923:SF17">
    <property type="entry name" value="AMINE OXIDASE DOMAIN-CONTAINING PROTEIN"/>
    <property type="match status" value="1"/>
</dbReference>